<accession>A0A1C4BLK8</accession>
<dbReference type="EMBL" id="FMAY01000005">
    <property type="protein sequence ID" value="SCC07737.1"/>
    <property type="molecule type" value="Genomic_DNA"/>
</dbReference>
<feature type="signal peptide" evidence="1">
    <location>
        <begin position="1"/>
        <end position="19"/>
    </location>
</feature>
<evidence type="ECO:0000313" key="3">
    <source>
        <dbReference type="EMBL" id="SCC07737.1"/>
    </source>
</evidence>
<evidence type="ECO:0000256" key="1">
    <source>
        <dbReference type="SAM" id="SignalP"/>
    </source>
</evidence>
<sequence>MMRYLLTLLLAIYIPFASSNTETDIQKSMTDFYSFYLHEYDKTPSGDIIKMDKMHQWVSKKLLARMAAIYEMPEQELLEADYFIYAQDYDPAWIPRMKVSPAYRDGDSMKLDVWLGIQDNKLKHLQVWTHKEDGEWKIWRVIDAGNHIEQKLY</sequence>
<dbReference type="AlphaFoldDB" id="A0A1C4BLK8"/>
<reference evidence="4" key="1">
    <citation type="submission" date="2016-08" db="EMBL/GenBank/DDBJ databases">
        <authorList>
            <person name="Varghese N."/>
            <person name="Submissions Spin"/>
        </authorList>
    </citation>
    <scope>NUCLEOTIDE SEQUENCE [LARGE SCALE GENOMIC DNA]</scope>
    <source>
        <strain evidence="4">REICA_082</strain>
    </source>
</reference>
<proteinExistence type="predicted"/>
<gene>
    <name evidence="3" type="ORF">GA0061071_105154</name>
</gene>
<feature type="domain" description="DUF3828" evidence="2">
    <location>
        <begin position="28"/>
        <end position="144"/>
    </location>
</feature>
<dbReference type="RefSeq" id="WP_245191417.1">
    <property type="nucleotide sequence ID" value="NZ_FMAY01000005.1"/>
</dbReference>
<keyword evidence="1" id="KW-0732">Signal</keyword>
<organism evidence="3 4">
    <name type="scientific">Kosakonia oryzendophytica</name>
    <dbReference type="NCBI Taxonomy" id="1005665"/>
    <lineage>
        <taxon>Bacteria</taxon>
        <taxon>Pseudomonadati</taxon>
        <taxon>Pseudomonadota</taxon>
        <taxon>Gammaproteobacteria</taxon>
        <taxon>Enterobacterales</taxon>
        <taxon>Enterobacteriaceae</taxon>
        <taxon>Kosakonia</taxon>
    </lineage>
</organism>
<name>A0A1C4BLK8_9ENTR</name>
<evidence type="ECO:0000313" key="4">
    <source>
        <dbReference type="Proteomes" id="UP000198975"/>
    </source>
</evidence>
<evidence type="ECO:0000259" key="2">
    <source>
        <dbReference type="Pfam" id="PF12883"/>
    </source>
</evidence>
<feature type="chain" id="PRO_5008689394" description="DUF3828 domain-containing protein" evidence="1">
    <location>
        <begin position="20"/>
        <end position="153"/>
    </location>
</feature>
<dbReference type="InterPro" id="IPR024289">
    <property type="entry name" value="DUF3828"/>
</dbReference>
<protein>
    <recommendedName>
        <fullName evidence="2">DUF3828 domain-containing protein</fullName>
    </recommendedName>
</protein>
<dbReference type="Proteomes" id="UP000198975">
    <property type="component" value="Unassembled WGS sequence"/>
</dbReference>
<dbReference type="Pfam" id="PF12883">
    <property type="entry name" value="DUF3828"/>
    <property type="match status" value="1"/>
</dbReference>
<dbReference type="Gene3D" id="3.10.450.50">
    <property type="match status" value="1"/>
</dbReference>
<keyword evidence="4" id="KW-1185">Reference proteome</keyword>